<dbReference type="VEuPathDB" id="FungiDB:PC110_g10152"/>
<dbReference type="PANTHER" id="PTHR12934:SF11">
    <property type="entry name" value="LARGE RIBOSOMAL SUBUNIT PROTEIN UL15M"/>
    <property type="match status" value="1"/>
</dbReference>
<evidence type="ECO:0000256" key="1">
    <source>
        <dbReference type="ARBA" id="ARBA00007320"/>
    </source>
</evidence>
<evidence type="ECO:0000313" key="6">
    <source>
        <dbReference type="EMBL" id="KAG3222893.1"/>
    </source>
</evidence>
<dbReference type="Pfam" id="PF00828">
    <property type="entry name" value="Ribosomal_L27A"/>
    <property type="match status" value="1"/>
</dbReference>
<dbReference type="SUPFAM" id="SSF52080">
    <property type="entry name" value="Ribosomal proteins L15p and L18e"/>
    <property type="match status" value="1"/>
</dbReference>
<organism evidence="6 7">
    <name type="scientific">Phytophthora cactorum</name>
    <dbReference type="NCBI Taxonomy" id="29920"/>
    <lineage>
        <taxon>Eukaryota</taxon>
        <taxon>Sar</taxon>
        <taxon>Stramenopiles</taxon>
        <taxon>Oomycota</taxon>
        <taxon>Peronosporomycetes</taxon>
        <taxon>Peronosporales</taxon>
        <taxon>Peronosporaceae</taxon>
        <taxon>Phytophthora</taxon>
    </lineage>
</organism>
<dbReference type="AlphaFoldDB" id="A0A8T1IF51"/>
<dbReference type="GO" id="GO:0006412">
    <property type="term" value="P:translation"/>
    <property type="evidence" value="ECO:0007669"/>
    <property type="project" value="InterPro"/>
</dbReference>
<proteinExistence type="inferred from homology"/>
<feature type="domain" description="Large ribosomal subunit protein uL15/eL18" evidence="5">
    <location>
        <begin position="47"/>
        <end position="101"/>
    </location>
</feature>
<dbReference type="PANTHER" id="PTHR12934">
    <property type="entry name" value="50S RIBOSOMAL PROTEIN L15"/>
    <property type="match status" value="1"/>
</dbReference>
<evidence type="ECO:0000256" key="2">
    <source>
        <dbReference type="ARBA" id="ARBA00022980"/>
    </source>
</evidence>
<dbReference type="Gene3D" id="3.100.10.10">
    <property type="match status" value="1"/>
</dbReference>
<gene>
    <name evidence="6" type="ORF">PC129_g6416</name>
</gene>
<comment type="caution">
    <text evidence="6">The sequence shown here is derived from an EMBL/GenBank/DDBJ whole genome shotgun (WGS) entry which is preliminary data.</text>
</comment>
<name>A0A8T1IF51_9STRA</name>
<evidence type="ECO:0000313" key="7">
    <source>
        <dbReference type="Proteomes" id="UP000760860"/>
    </source>
</evidence>
<dbReference type="InterPro" id="IPR005749">
    <property type="entry name" value="Ribosomal_uL15_bac-type"/>
</dbReference>
<evidence type="ECO:0000259" key="5">
    <source>
        <dbReference type="Pfam" id="PF00828"/>
    </source>
</evidence>
<evidence type="ECO:0000256" key="3">
    <source>
        <dbReference type="ARBA" id="ARBA00023274"/>
    </source>
</evidence>
<dbReference type="GO" id="GO:0003735">
    <property type="term" value="F:structural constituent of ribosome"/>
    <property type="evidence" value="ECO:0007669"/>
    <property type="project" value="InterPro"/>
</dbReference>
<reference evidence="6" key="1">
    <citation type="submission" date="2018-05" db="EMBL/GenBank/DDBJ databases">
        <title>Effector identification in a new, highly contiguous assembly of the strawberry crown rot pathogen Phytophthora cactorum.</title>
        <authorList>
            <person name="Armitage A.D."/>
            <person name="Nellist C.F."/>
            <person name="Bates H."/>
            <person name="Vickerstaff R.J."/>
            <person name="Harrison R.J."/>
        </authorList>
    </citation>
    <scope>NUCLEOTIDE SEQUENCE</scope>
    <source>
        <strain evidence="6">P421</strain>
    </source>
</reference>
<dbReference type="Proteomes" id="UP000760860">
    <property type="component" value="Unassembled WGS sequence"/>
</dbReference>
<feature type="region of interest" description="Disordered" evidence="4">
    <location>
        <begin position="1"/>
        <end position="51"/>
    </location>
</feature>
<keyword evidence="2" id="KW-0689">Ribosomal protein</keyword>
<feature type="compositionally biased region" description="Gly residues" evidence="4">
    <location>
        <begin position="12"/>
        <end position="21"/>
    </location>
</feature>
<dbReference type="GO" id="GO:0005762">
    <property type="term" value="C:mitochondrial large ribosomal subunit"/>
    <property type="evidence" value="ECO:0007669"/>
    <property type="project" value="TreeGrafter"/>
</dbReference>
<keyword evidence="3" id="KW-0687">Ribonucleoprotein</keyword>
<protein>
    <recommendedName>
        <fullName evidence="5">Large ribosomal subunit protein uL15/eL18 domain-containing protein</fullName>
    </recommendedName>
</protein>
<evidence type="ECO:0000256" key="4">
    <source>
        <dbReference type="SAM" id="MobiDB-lite"/>
    </source>
</evidence>
<dbReference type="InterPro" id="IPR036227">
    <property type="entry name" value="Ribosomal_uL15/eL18_sf"/>
</dbReference>
<dbReference type="InterPro" id="IPR021131">
    <property type="entry name" value="Ribosomal_uL15/eL18"/>
</dbReference>
<comment type="similarity">
    <text evidence="1">Belongs to the universal ribosomal protein uL15 family.</text>
</comment>
<feature type="compositionally biased region" description="Basic and acidic residues" evidence="4">
    <location>
        <begin position="41"/>
        <end position="50"/>
    </location>
</feature>
<sequence length="127" mass="13664">MVSAKRKVLSGGSPGRGPGFGGDREPGQAAALRGHGPPRHQQQDHHKELVDPGLVTCSRVKYGIKLLGNGSQHLTAKMDIEVSQVSESAFKAVEAAGGSITSVYHNRLALRALRKRRSSRCSRSRRV</sequence>
<accession>A0A8T1IF51</accession>
<dbReference type="EMBL" id="RCMV01000165">
    <property type="protein sequence ID" value="KAG3222893.1"/>
    <property type="molecule type" value="Genomic_DNA"/>
</dbReference>